<evidence type="ECO:0000313" key="2">
    <source>
        <dbReference type="Proteomes" id="UP001227268"/>
    </source>
</evidence>
<sequence length="306" mass="33671">MSTKATLTALPAASVKRKTRDEDEGSGDEGSDVSMVNVDFDFYNPNPDVDDIALKRLLRQLLSSDAEAFDVHALAQLVLTQAVQMGIGSTVKVDGTESDPYAYLSVVDLTACAKEPPIKALLSYLLDRLPTPSPIRDLLAGITAPKPATRIALVVSERLINLPVQLMPPMWKFLLEELENAKKEGVKEMDFSHYLLISRVYKFDGAGDDMDMAEEAASNKPASKKSKKQQQAQAQTTSTSIPGGLMHYHPEEEFLEREALHTQTFAFKHAKPREEDAFSVEQRGRVSVYEAGKMRDAVAAMEAAVQ</sequence>
<name>A0ACC2WAE1_9TREE</name>
<keyword evidence="2" id="KW-1185">Reference proteome</keyword>
<proteinExistence type="predicted"/>
<reference evidence="1" key="1">
    <citation type="submission" date="2023-04" db="EMBL/GenBank/DDBJ databases">
        <title>Draft Genome sequencing of Naganishia species isolated from polar environments using Oxford Nanopore Technology.</title>
        <authorList>
            <person name="Leo P."/>
            <person name="Venkateswaran K."/>
        </authorList>
    </citation>
    <scope>NUCLEOTIDE SEQUENCE</scope>
    <source>
        <strain evidence="1">MNA-CCFEE 5423</strain>
    </source>
</reference>
<accession>A0ACC2WAE1</accession>
<dbReference type="Proteomes" id="UP001227268">
    <property type="component" value="Unassembled WGS sequence"/>
</dbReference>
<organism evidence="1 2">
    <name type="scientific">Naganishia friedmannii</name>
    <dbReference type="NCBI Taxonomy" id="89922"/>
    <lineage>
        <taxon>Eukaryota</taxon>
        <taxon>Fungi</taxon>
        <taxon>Dikarya</taxon>
        <taxon>Basidiomycota</taxon>
        <taxon>Agaricomycotina</taxon>
        <taxon>Tremellomycetes</taxon>
        <taxon>Filobasidiales</taxon>
        <taxon>Filobasidiaceae</taxon>
        <taxon>Naganishia</taxon>
    </lineage>
</organism>
<protein>
    <submittedName>
        <fullName evidence="1">Uncharacterized protein</fullName>
    </submittedName>
</protein>
<evidence type="ECO:0000313" key="1">
    <source>
        <dbReference type="EMBL" id="KAJ9108730.1"/>
    </source>
</evidence>
<dbReference type="EMBL" id="JASBWT010000001">
    <property type="protein sequence ID" value="KAJ9108730.1"/>
    <property type="molecule type" value="Genomic_DNA"/>
</dbReference>
<comment type="caution">
    <text evidence="1">The sequence shown here is derived from an EMBL/GenBank/DDBJ whole genome shotgun (WGS) entry which is preliminary data.</text>
</comment>
<gene>
    <name evidence="1" type="ORF">QFC21_000050</name>
</gene>